<feature type="non-terminal residue" evidence="1">
    <location>
        <position position="683"/>
    </location>
</feature>
<name>A0A2M7TJU9_UNCKA</name>
<dbReference type="AlphaFoldDB" id="A0A2M7TJU9"/>
<evidence type="ECO:0008006" key="3">
    <source>
        <dbReference type="Google" id="ProtNLM"/>
    </source>
</evidence>
<dbReference type="EMBL" id="PFNL01000075">
    <property type="protein sequence ID" value="PIZ46867.1"/>
    <property type="molecule type" value="Genomic_DNA"/>
</dbReference>
<gene>
    <name evidence="1" type="ORF">COY32_02645</name>
</gene>
<evidence type="ECO:0000313" key="2">
    <source>
        <dbReference type="Proteomes" id="UP000228920"/>
    </source>
</evidence>
<evidence type="ECO:0000313" key="1">
    <source>
        <dbReference type="EMBL" id="PIZ46867.1"/>
    </source>
</evidence>
<reference evidence="2" key="1">
    <citation type="submission" date="2017-09" db="EMBL/GenBank/DDBJ databases">
        <title>Depth-based differentiation of microbial function through sediment-hosted aquifers and enrichment of novel symbionts in the deep terrestrial subsurface.</title>
        <authorList>
            <person name="Probst A.J."/>
            <person name="Ladd B."/>
            <person name="Jarett J.K."/>
            <person name="Geller-Mcgrath D.E."/>
            <person name="Sieber C.M.K."/>
            <person name="Emerson J.B."/>
            <person name="Anantharaman K."/>
            <person name="Thomas B.C."/>
            <person name="Malmstrom R."/>
            <person name="Stieglmeier M."/>
            <person name="Klingl A."/>
            <person name="Woyke T."/>
            <person name="Ryan C.M."/>
            <person name="Banfield J.F."/>
        </authorList>
    </citation>
    <scope>NUCLEOTIDE SEQUENCE [LARGE SCALE GENOMIC DNA]</scope>
</reference>
<protein>
    <recommendedName>
        <fullName evidence="3">Peptidase S74 domain-containing protein</fullName>
    </recommendedName>
</protein>
<accession>A0A2M7TJU9</accession>
<sequence length="683" mass="68966">MIIEGNVGIGTTSPGALLDVAGTIISGINGSISGRTTYHSTYGFSGESPYIGTNVRGLVIAHPKTSTNDTNIRLVTGSTNRLVVGADVQGGNVGIGPDTVPDYFFDVQGIMNVDSSVYLASTTGNVGIGTTAPGAKLDVNGKIALSGSISLYNAQATNSFSGSLFVGDGGAGLLHTAGSDGYYNTGLGIGALFSNTEGNSNTAAGYKSLYNNTTGDNNTAVGKQALFANIGGYDNTAIGYYALSSNTTGYHNTALGDTGLYNNIAGNNNTSTGYGALFLNSAGNNNTANGVFALNNTTGSDNTATGYGALFFNSSGAKNSAYGMYSLMSNTSGYNNAAIGYSAGEYIANGSTGNSTSNNSLYLGYGTRALANGDTNEIVIGASAIGNGSNSVTLGNDSITKTILRGNVGIGTTAPGKLLNVGNSSTAGNPFRAGVRIQGGGNTAGNWATWDFEVGATSVGDSAQQTELLRLSSNTVSNVMTWERSTGNVGIGTTAPVSKLEVSGSISVLTGARYFTIGDSTGHANERAVWRYNGSSTTAQLYATTGVNLSLGSGGSTDWLFVKSGGNVGIGTTGPNSRLTANTASPSANALLFNIQNTGANVFSVDAEGDYFFDGTGSSPAADVAEIYPTEETDMKPGEIVSLTVQNAGDAGASVAPLQVGRSAIANDPNLLGVVTTKPALLM</sequence>
<proteinExistence type="predicted"/>
<organism evidence="1 2">
    <name type="scientific">candidate division WWE3 bacterium CG_4_10_14_0_2_um_filter_41_14</name>
    <dbReference type="NCBI Taxonomy" id="1975072"/>
    <lineage>
        <taxon>Bacteria</taxon>
        <taxon>Katanobacteria</taxon>
    </lineage>
</organism>
<comment type="caution">
    <text evidence="1">The sequence shown here is derived from an EMBL/GenBank/DDBJ whole genome shotgun (WGS) entry which is preliminary data.</text>
</comment>
<dbReference type="Proteomes" id="UP000228920">
    <property type="component" value="Unassembled WGS sequence"/>
</dbReference>